<comment type="caution">
    <text evidence="11">The sequence shown here is derived from an EMBL/GenBank/DDBJ whole genome shotgun (WGS) entry which is preliminary data.</text>
</comment>
<evidence type="ECO:0000256" key="9">
    <source>
        <dbReference type="SAM" id="Coils"/>
    </source>
</evidence>
<dbReference type="GO" id="GO:0004777">
    <property type="term" value="F:succinate-semialdehyde dehydrogenase (NAD+) activity"/>
    <property type="evidence" value="ECO:0007669"/>
    <property type="project" value="UniProtKB-EC"/>
</dbReference>
<keyword evidence="9" id="KW-0175">Coiled coil</keyword>
<accession>A0A397EB77</accession>
<dbReference type="EC" id="1.2.1.24" evidence="3"/>
<dbReference type="PANTHER" id="PTHR43353:SF5">
    <property type="entry name" value="SUCCINATE-SEMIALDEHYDE DEHYDROGENASE, MITOCHONDRIAL"/>
    <property type="match status" value="1"/>
</dbReference>
<dbReference type="Gene3D" id="3.40.309.10">
    <property type="entry name" value="Aldehyde Dehydrogenase, Chain A, domain 2"/>
    <property type="match status" value="1"/>
</dbReference>
<evidence type="ECO:0000256" key="8">
    <source>
        <dbReference type="RuleBase" id="RU003345"/>
    </source>
</evidence>
<evidence type="ECO:0000256" key="3">
    <source>
        <dbReference type="ARBA" id="ARBA00013051"/>
    </source>
</evidence>
<dbReference type="InterPro" id="IPR016163">
    <property type="entry name" value="Ald_DH_C"/>
</dbReference>
<dbReference type="Proteomes" id="UP000266643">
    <property type="component" value="Unassembled WGS sequence"/>
</dbReference>
<evidence type="ECO:0000313" key="11">
    <source>
        <dbReference type="EMBL" id="RHY77143.1"/>
    </source>
</evidence>
<protein>
    <recommendedName>
        <fullName evidence="4">Succinate-semialdehyde dehydrogenase, mitochondrial</fullName>
        <ecNumber evidence="3">1.2.1.24</ecNumber>
    </recommendedName>
    <alternativeName>
        <fullName evidence="6">NAD(+)-dependent succinic semialdehyde dehydrogenase</fullName>
    </alternativeName>
</protein>
<dbReference type="InterPro" id="IPR029510">
    <property type="entry name" value="Ald_DH_CS_GLU"/>
</dbReference>
<evidence type="ECO:0000256" key="5">
    <source>
        <dbReference type="ARBA" id="ARBA00023002"/>
    </source>
</evidence>
<dbReference type="PROSITE" id="PS00687">
    <property type="entry name" value="ALDEHYDE_DEHYDR_GLU"/>
    <property type="match status" value="1"/>
</dbReference>
<evidence type="ECO:0000256" key="2">
    <source>
        <dbReference type="ARBA" id="ARBA00009986"/>
    </source>
</evidence>
<name>A0A397EB77_APHAT</name>
<dbReference type="VEuPathDB" id="FungiDB:H257_00301"/>
<feature type="domain" description="Aldehyde dehydrogenase" evidence="10">
    <location>
        <begin position="222"/>
        <end position="672"/>
    </location>
</feature>
<reference evidence="11 12" key="1">
    <citation type="submission" date="2018-08" db="EMBL/GenBank/DDBJ databases">
        <title>Aphanomyces genome sequencing and annotation.</title>
        <authorList>
            <person name="Minardi D."/>
            <person name="Oidtmann B."/>
            <person name="Van Der Giezen M."/>
            <person name="Studholme D.J."/>
        </authorList>
    </citation>
    <scope>NUCLEOTIDE SEQUENCE [LARGE SCALE GENOMIC DNA]</scope>
    <source>
        <strain evidence="11 12">D2</strain>
    </source>
</reference>
<dbReference type="InterPro" id="IPR050740">
    <property type="entry name" value="Aldehyde_DH_Superfamily"/>
</dbReference>
<dbReference type="EMBL" id="QUTD01001905">
    <property type="protein sequence ID" value="RHY77143.1"/>
    <property type="molecule type" value="Genomic_DNA"/>
</dbReference>
<organism evidence="11 12">
    <name type="scientific">Aphanomyces astaci</name>
    <name type="common">Crayfish plague agent</name>
    <dbReference type="NCBI Taxonomy" id="112090"/>
    <lineage>
        <taxon>Eukaryota</taxon>
        <taxon>Sar</taxon>
        <taxon>Stramenopiles</taxon>
        <taxon>Oomycota</taxon>
        <taxon>Saprolegniomycetes</taxon>
        <taxon>Saprolegniales</taxon>
        <taxon>Verrucalvaceae</taxon>
        <taxon>Aphanomyces</taxon>
    </lineage>
</organism>
<evidence type="ECO:0000259" key="10">
    <source>
        <dbReference type="Pfam" id="PF00171"/>
    </source>
</evidence>
<feature type="active site" evidence="7">
    <location>
        <position position="448"/>
    </location>
</feature>
<comment type="similarity">
    <text evidence="2 8">Belongs to the aldehyde dehydrogenase family.</text>
</comment>
<dbReference type="AlphaFoldDB" id="A0A397EB77"/>
<dbReference type="InterPro" id="IPR016160">
    <property type="entry name" value="Ald_DH_CS_CYS"/>
</dbReference>
<comment type="pathway">
    <text evidence="1">Amino-acid degradation; 4-aminobutanoate degradation.</text>
</comment>
<dbReference type="InterPro" id="IPR016162">
    <property type="entry name" value="Ald_DH_N"/>
</dbReference>
<dbReference type="VEuPathDB" id="FungiDB:H257_00302"/>
<feature type="coiled-coil region" evidence="9">
    <location>
        <begin position="58"/>
        <end position="85"/>
    </location>
</feature>
<dbReference type="GO" id="GO:0009450">
    <property type="term" value="P:gamma-aminobutyric acid catabolic process"/>
    <property type="evidence" value="ECO:0007669"/>
    <property type="project" value="TreeGrafter"/>
</dbReference>
<proteinExistence type="inferred from homology"/>
<dbReference type="SUPFAM" id="SSF53720">
    <property type="entry name" value="ALDH-like"/>
    <property type="match status" value="1"/>
</dbReference>
<keyword evidence="5 8" id="KW-0560">Oxidoreductase</keyword>
<evidence type="ECO:0000256" key="7">
    <source>
        <dbReference type="PROSITE-ProRule" id="PRU10007"/>
    </source>
</evidence>
<gene>
    <name evidence="11" type="ORF">DYB30_006647</name>
</gene>
<dbReference type="CDD" id="cd07103">
    <property type="entry name" value="ALDH_F5_SSADH_GabD"/>
    <property type="match status" value="1"/>
</dbReference>
<dbReference type="FunFam" id="3.40.605.10:FF:000005">
    <property type="entry name" value="Succinate-semialdehyde dehydrogenase I"/>
    <property type="match status" value="1"/>
</dbReference>
<evidence type="ECO:0000256" key="1">
    <source>
        <dbReference type="ARBA" id="ARBA00005176"/>
    </source>
</evidence>
<dbReference type="FunFam" id="3.40.309.10:FF:000004">
    <property type="entry name" value="Succinate-semialdehyde dehydrogenase I"/>
    <property type="match status" value="1"/>
</dbReference>
<evidence type="ECO:0000313" key="12">
    <source>
        <dbReference type="Proteomes" id="UP000266643"/>
    </source>
</evidence>
<dbReference type="InterPro" id="IPR015590">
    <property type="entry name" value="Aldehyde_DH_dom"/>
</dbReference>
<dbReference type="PROSITE" id="PS00070">
    <property type="entry name" value="ALDEHYDE_DEHYDR_CYS"/>
    <property type="match status" value="1"/>
</dbReference>
<dbReference type="InterPro" id="IPR016161">
    <property type="entry name" value="Ald_DH/histidinol_DH"/>
</dbReference>
<evidence type="ECO:0000256" key="4">
    <source>
        <dbReference type="ARBA" id="ARBA00019842"/>
    </source>
</evidence>
<dbReference type="Pfam" id="PF00171">
    <property type="entry name" value="Aldedh"/>
    <property type="match status" value="1"/>
</dbReference>
<dbReference type="PANTHER" id="PTHR43353">
    <property type="entry name" value="SUCCINATE-SEMIALDEHYDE DEHYDROGENASE, MITOCHONDRIAL"/>
    <property type="match status" value="1"/>
</dbReference>
<evidence type="ECO:0000256" key="6">
    <source>
        <dbReference type="ARBA" id="ARBA00030806"/>
    </source>
</evidence>
<dbReference type="CDD" id="cd14686">
    <property type="entry name" value="bZIP"/>
    <property type="match status" value="1"/>
</dbReference>
<dbReference type="Gene3D" id="3.40.605.10">
    <property type="entry name" value="Aldehyde Dehydrogenase, Chain A, domain 1"/>
    <property type="match status" value="1"/>
</dbReference>
<sequence length="678" mass="73184">MTLPVTFLRLLRAQNEMVGQKRKKSAVAAEVDDELKEKRRVQWKLNQRNSRQKRTNLASTLTKENSDAAEAIEALERRLEALAGSAVVAREPMSVFRGNAAVRIIDEYYQVFQNGFATCPVQQQFQYDFVRKIMTTSTSFMNAQGAESVVNQWRLMTTSHHSLRIRPLSCEYMKEEDGVVVRAVSRQLNLQALMSKLLATFMGRLQRPNLLQAQGYIGGRWNPSTGVNVGSIAAMDVVDTEAAVAAAGDALAAWKSRTPFERSGVLQKWDRLLRDNTNDLAFIMSTESGKPLAEAAGEVAYAADYLRFFAHECLRHEGFLVPSHLPGRRLMAMRQPVGVCAMITPWNFPIGMLARKVAPALAAGCTAVVKPAGTTPLSALAFAKLGHDAGVLDGVLNIVPAAHEAAPRIGRALATHPTVRKLSFTGSTSVGKLLAAQCATTMKRVSMELGGNAPFIVFDDANMDEAIDGLIQAKFRNTGQTCVCPNRVFVQATILQKFTDRLIDRVLDLTLGDAVSSGCHLGPLITSAAVDKVMGLVGQAVRAGAKVLVGGRPHLALGPNYMQATVLAKVTLDMHIANEEVFGPVVPLLAFETESDVIDMANATDMGLAAYCFTSDLGRAWRMSEALEAGMVGINAGVISAVQAPFGGIKQSGQGREGSIVGLDDYTELKYVAMAGLS</sequence>